<dbReference type="CDD" id="cd05374">
    <property type="entry name" value="17beta-HSD-like_SDR_c"/>
    <property type="match status" value="1"/>
</dbReference>
<dbReference type="PROSITE" id="PS00061">
    <property type="entry name" value="ADH_SHORT"/>
    <property type="match status" value="1"/>
</dbReference>
<dbReference type="OrthoDB" id="9793825at2"/>
<name>A0A2T6AS69_9RHOB</name>
<evidence type="ECO:0000313" key="4">
    <source>
        <dbReference type="EMBL" id="PTX46661.1"/>
    </source>
</evidence>
<dbReference type="InterPro" id="IPR020904">
    <property type="entry name" value="Sc_DH/Rdtase_CS"/>
</dbReference>
<dbReference type="SUPFAM" id="SSF51735">
    <property type="entry name" value="NAD(P)-binding Rossmann-fold domains"/>
    <property type="match status" value="1"/>
</dbReference>
<dbReference type="PRINTS" id="PR00080">
    <property type="entry name" value="SDRFAMILY"/>
</dbReference>
<dbReference type="InterPro" id="IPR002347">
    <property type="entry name" value="SDR_fam"/>
</dbReference>
<gene>
    <name evidence="4" type="ORF">C8N44_11528</name>
</gene>
<dbReference type="AlphaFoldDB" id="A0A2T6AS69"/>
<reference evidence="4 5" key="1">
    <citation type="submission" date="2018-04" db="EMBL/GenBank/DDBJ databases">
        <title>Genomic Encyclopedia of Archaeal and Bacterial Type Strains, Phase II (KMG-II): from individual species to whole genera.</title>
        <authorList>
            <person name="Goeker M."/>
        </authorList>
    </citation>
    <scope>NUCLEOTIDE SEQUENCE [LARGE SCALE GENOMIC DNA]</scope>
    <source>
        <strain evidence="4 5">DSM 29329</strain>
    </source>
</reference>
<evidence type="ECO:0000256" key="2">
    <source>
        <dbReference type="ARBA" id="ARBA00023002"/>
    </source>
</evidence>
<comment type="similarity">
    <text evidence="1 3">Belongs to the short-chain dehydrogenases/reductases (SDR) family.</text>
</comment>
<evidence type="ECO:0000256" key="3">
    <source>
        <dbReference type="RuleBase" id="RU000363"/>
    </source>
</evidence>
<accession>A0A2T6AS69</accession>
<dbReference type="Gene3D" id="3.40.50.720">
    <property type="entry name" value="NAD(P)-binding Rossmann-like Domain"/>
    <property type="match status" value="1"/>
</dbReference>
<dbReference type="InterPro" id="IPR036291">
    <property type="entry name" value="NAD(P)-bd_dom_sf"/>
</dbReference>
<comment type="caution">
    <text evidence="4">The sequence shown here is derived from an EMBL/GenBank/DDBJ whole genome shotgun (WGS) entry which is preliminary data.</text>
</comment>
<dbReference type="Pfam" id="PF00106">
    <property type="entry name" value="adh_short"/>
    <property type="match status" value="1"/>
</dbReference>
<dbReference type="GO" id="GO:0016491">
    <property type="term" value="F:oxidoreductase activity"/>
    <property type="evidence" value="ECO:0007669"/>
    <property type="project" value="UniProtKB-KW"/>
</dbReference>
<dbReference type="PANTHER" id="PTHR44169:SF6">
    <property type="entry name" value="NADPH-DEPENDENT 1-ACYLDIHYDROXYACETONE PHOSPHATE REDUCTASE"/>
    <property type="match status" value="1"/>
</dbReference>
<evidence type="ECO:0000256" key="1">
    <source>
        <dbReference type="ARBA" id="ARBA00006484"/>
    </source>
</evidence>
<proteinExistence type="inferred from homology"/>
<keyword evidence="5" id="KW-1185">Reference proteome</keyword>
<dbReference type="EMBL" id="QBKN01000015">
    <property type="protein sequence ID" value="PTX46661.1"/>
    <property type="molecule type" value="Genomic_DNA"/>
</dbReference>
<dbReference type="PANTHER" id="PTHR44169">
    <property type="entry name" value="NADPH-DEPENDENT 1-ACYLDIHYDROXYACETONE PHOSPHATE REDUCTASE"/>
    <property type="match status" value="1"/>
</dbReference>
<dbReference type="RefSeq" id="WP_107977118.1">
    <property type="nucleotide sequence ID" value="NZ_BMEZ01000016.1"/>
</dbReference>
<organism evidence="4 5">
    <name type="scientific">Allosediminivita pacifica</name>
    <dbReference type="NCBI Taxonomy" id="1267769"/>
    <lineage>
        <taxon>Bacteria</taxon>
        <taxon>Pseudomonadati</taxon>
        <taxon>Pseudomonadota</taxon>
        <taxon>Alphaproteobacteria</taxon>
        <taxon>Rhodobacterales</taxon>
        <taxon>Paracoccaceae</taxon>
        <taxon>Allosediminivita</taxon>
    </lineage>
</organism>
<dbReference type="Proteomes" id="UP000244069">
    <property type="component" value="Unassembled WGS sequence"/>
</dbReference>
<sequence>MTRSILITGCASGIGRDAAFTLSKQGWRVFATCRQEKDCATFRAEGIESFRLDYTDPASIDTALAQVLDATGGTLDTLFNNGAMAVPGAVEDLPPGALREIFETNVVGWHDLTTRVIPVMRAQGHGRIVHHSSVLGYVPLRWRGAYVASKHALEGLTDTLRLEMSDTPIDIVTLNTGPIGTNIRVNSIPYFEKWVDWKSSPRRDQYESTLLKRLYESSGPDTFELTPGAVTKVLIRALDAQNPRPRYYITTPSKLMSVARRVLSTRMLDRLILRGG</sequence>
<dbReference type="PRINTS" id="PR00081">
    <property type="entry name" value="GDHRDH"/>
</dbReference>
<protein>
    <submittedName>
        <fullName evidence="4">Short-subunit dehydrogenase</fullName>
    </submittedName>
</protein>
<evidence type="ECO:0000313" key="5">
    <source>
        <dbReference type="Proteomes" id="UP000244069"/>
    </source>
</evidence>
<keyword evidence="2" id="KW-0560">Oxidoreductase</keyword>